<protein>
    <submittedName>
        <fullName evidence="2">Amidinotransferase</fullName>
    </submittedName>
</protein>
<dbReference type="PANTHER" id="PTHR47271:SF2">
    <property type="entry name" value="ARGININE DEIMINASE"/>
    <property type="match status" value="1"/>
</dbReference>
<dbReference type="SUPFAM" id="SSF55909">
    <property type="entry name" value="Pentein"/>
    <property type="match status" value="1"/>
</dbReference>
<proteinExistence type="predicted"/>
<dbReference type="Proteomes" id="UP000887565">
    <property type="component" value="Unplaced"/>
</dbReference>
<dbReference type="Pfam" id="PF19420">
    <property type="entry name" value="DDAH_eukar"/>
    <property type="match status" value="1"/>
</dbReference>
<dbReference type="GO" id="GO:0019546">
    <property type="term" value="P:L-arginine deiminase pathway"/>
    <property type="evidence" value="ECO:0007669"/>
    <property type="project" value="TreeGrafter"/>
</dbReference>
<dbReference type="AlphaFoldDB" id="A0A915JN28"/>
<dbReference type="GO" id="GO:0016990">
    <property type="term" value="F:arginine deiminase activity"/>
    <property type="evidence" value="ECO:0007669"/>
    <property type="project" value="TreeGrafter"/>
</dbReference>
<accession>A0A915JN28</accession>
<evidence type="ECO:0000313" key="2">
    <source>
        <dbReference type="WBParaSite" id="nRc.2.0.1.t27600-RA"/>
    </source>
</evidence>
<dbReference type="PANTHER" id="PTHR47271">
    <property type="entry name" value="ARGININE DEIMINASE"/>
    <property type="match status" value="1"/>
</dbReference>
<evidence type="ECO:0000313" key="1">
    <source>
        <dbReference type="Proteomes" id="UP000887565"/>
    </source>
</evidence>
<dbReference type="Gene3D" id="3.75.10.10">
    <property type="entry name" value="L-arginine/glycine Amidinotransferase, Chain A"/>
    <property type="match status" value="1"/>
</dbReference>
<keyword evidence="1" id="KW-1185">Reference proteome</keyword>
<dbReference type="WBParaSite" id="nRc.2.0.1.t27600-RA">
    <property type="protein sequence ID" value="nRc.2.0.1.t27600-RA"/>
    <property type="gene ID" value="nRc.2.0.1.g27600"/>
</dbReference>
<organism evidence="1 2">
    <name type="scientific">Romanomermis culicivorax</name>
    <name type="common">Nematode worm</name>
    <dbReference type="NCBI Taxonomy" id="13658"/>
    <lineage>
        <taxon>Eukaryota</taxon>
        <taxon>Metazoa</taxon>
        <taxon>Ecdysozoa</taxon>
        <taxon>Nematoda</taxon>
        <taxon>Enoplea</taxon>
        <taxon>Dorylaimia</taxon>
        <taxon>Mermithida</taxon>
        <taxon>Mermithoidea</taxon>
        <taxon>Mermithidae</taxon>
        <taxon>Romanomermis</taxon>
    </lineage>
</organism>
<dbReference type="OMA" id="NERIHYK"/>
<name>A0A915JN28_ROMCU</name>
<sequence length="297" mass="33932">MMLVQPVTGHNKNCEFRNLKADSYFIRHPASGKLFLASGIHCPASGSLASGIRLWIRMPVRPVAGSDVYFYKMLVYLANFRHPERQNERIHYKKWYKQNGYQVFGHLEYFFEGGGDATFVSKNLLFAGYGFRSQKEVFADFTYSSQILEFAQLENSNVDRGKDKTSAIQLQVYTEIQKMGDFRTILCQLNNDQFYHMDVCFCPLSSKLALWYPEAFTVDTRQRMAAEIELIPVTERDARNFVCNSVAVGRTLLMPADNGRPHDIEPQLIERGFDVVKLGMSEFLKSGGAVQCLVLKL</sequence>
<reference evidence="2" key="1">
    <citation type="submission" date="2022-11" db="UniProtKB">
        <authorList>
            <consortium name="WormBaseParasite"/>
        </authorList>
    </citation>
    <scope>IDENTIFICATION</scope>
</reference>